<sequence>MGGTPIVLYEGNIEPRTVHVTESCPPAMSRAGTWRLEDFELHKQLYKGKASLLYRATCRLSGLPVALKLYRKLRLSALNWYQVQREIRIHSQLQHENIVQLYAAFEDSDHVYLALQSGCACAGGDLYEELKRHGGHLSEETVARDVIRPCLSALAYLHLKGFLWRDCKPENILLAGPGFGSVKLADFGLSIDSTEERPVTRAGTLDYMAPEVCLCPAVHRSVDAWAIGILGYELVVGHPPFERETRTDTYEQIMYRRPNYPAWISEESRTFISAALTKSARKRPTAADLLDHPWILKHCPRTPVPAAAEGQNEVASEKSAVSDSKESDDVKKVSCSSGMVRHIQY</sequence>
<dbReference type="RefSeq" id="XP_005651969.1">
    <property type="nucleotide sequence ID" value="XM_005651912.1"/>
</dbReference>
<dbReference type="InterPro" id="IPR000719">
    <property type="entry name" value="Prot_kinase_dom"/>
</dbReference>
<dbReference type="AlphaFoldDB" id="I0Z9V6"/>
<dbReference type="InterPro" id="IPR030616">
    <property type="entry name" value="Aur-like"/>
</dbReference>
<protein>
    <submittedName>
        <fullName evidence="11">Kinase-like protein</fullName>
    </submittedName>
</protein>
<feature type="binding site" evidence="7">
    <location>
        <position position="186"/>
    </location>
    <ligand>
        <name>ATP</name>
        <dbReference type="ChEBI" id="CHEBI:30616"/>
    </ligand>
</feature>
<evidence type="ECO:0000259" key="10">
    <source>
        <dbReference type="PROSITE" id="PS50011"/>
    </source>
</evidence>
<dbReference type="PROSITE" id="PS50011">
    <property type="entry name" value="PROTEIN_KINASE_DOM"/>
    <property type="match status" value="1"/>
</dbReference>
<dbReference type="FunFam" id="1.10.510.10:FF:000813">
    <property type="entry name" value="Aurora-like kinase"/>
    <property type="match status" value="1"/>
</dbReference>
<feature type="binding site" evidence="7">
    <location>
        <position position="68"/>
    </location>
    <ligand>
        <name>ATP</name>
        <dbReference type="ChEBI" id="CHEBI:30616"/>
    </ligand>
</feature>
<evidence type="ECO:0000256" key="4">
    <source>
        <dbReference type="ARBA" id="ARBA00022777"/>
    </source>
</evidence>
<evidence type="ECO:0000313" key="12">
    <source>
        <dbReference type="Proteomes" id="UP000007264"/>
    </source>
</evidence>
<reference evidence="11 12" key="1">
    <citation type="journal article" date="2012" name="Genome Biol.">
        <title>The genome of the polar eukaryotic microalga coccomyxa subellipsoidea reveals traits of cold adaptation.</title>
        <authorList>
            <person name="Blanc G."/>
            <person name="Agarkova I."/>
            <person name="Grimwood J."/>
            <person name="Kuo A."/>
            <person name="Brueggeman A."/>
            <person name="Dunigan D."/>
            <person name="Gurnon J."/>
            <person name="Ladunga I."/>
            <person name="Lindquist E."/>
            <person name="Lucas S."/>
            <person name="Pangilinan J."/>
            <person name="Proschold T."/>
            <person name="Salamov A."/>
            <person name="Schmutz J."/>
            <person name="Weeks D."/>
            <person name="Yamada T."/>
            <person name="Claverie J.M."/>
            <person name="Grigoriev I."/>
            <person name="Van Etten J."/>
            <person name="Lomsadze A."/>
            <person name="Borodovsky M."/>
        </authorList>
    </citation>
    <scope>NUCLEOTIDE SEQUENCE [LARGE SCALE GENOMIC DNA]</scope>
    <source>
        <strain evidence="11 12">C-169</strain>
    </source>
</reference>
<evidence type="ECO:0000256" key="1">
    <source>
        <dbReference type="ARBA" id="ARBA00022527"/>
    </source>
</evidence>
<evidence type="ECO:0000256" key="3">
    <source>
        <dbReference type="ARBA" id="ARBA00022741"/>
    </source>
</evidence>
<name>I0Z9V6_COCSC</name>
<keyword evidence="1" id="KW-0723">Serine/threonine-protein kinase</keyword>
<feature type="domain" description="Protein kinase" evidence="10">
    <location>
        <begin position="39"/>
        <end position="295"/>
    </location>
</feature>
<dbReference type="InterPro" id="IPR011009">
    <property type="entry name" value="Kinase-like_dom_sf"/>
</dbReference>
<dbReference type="GO" id="GO:0005524">
    <property type="term" value="F:ATP binding"/>
    <property type="evidence" value="ECO:0007669"/>
    <property type="project" value="UniProtKB-KW"/>
</dbReference>
<feature type="active site" description="Proton acceptor" evidence="6">
    <location>
        <position position="166"/>
    </location>
</feature>
<evidence type="ECO:0000256" key="2">
    <source>
        <dbReference type="ARBA" id="ARBA00022679"/>
    </source>
</evidence>
<dbReference type="STRING" id="574566.I0Z9V6"/>
<comment type="caution">
    <text evidence="11">The sequence shown here is derived from an EMBL/GenBank/DDBJ whole genome shotgun (WGS) entry which is preliminary data.</text>
</comment>
<gene>
    <name evidence="11" type="ORF">COCSUDRAFT_11573</name>
</gene>
<dbReference type="PANTHER" id="PTHR24350">
    <property type="entry name" value="SERINE/THREONINE-PROTEIN KINASE IAL-RELATED"/>
    <property type="match status" value="1"/>
</dbReference>
<dbReference type="KEGG" id="csl:COCSUDRAFT_11573"/>
<dbReference type="Pfam" id="PF00069">
    <property type="entry name" value="Pkinase"/>
    <property type="match status" value="1"/>
</dbReference>
<feature type="binding site" evidence="7">
    <location>
        <position position="49"/>
    </location>
    <ligand>
        <name>ATP</name>
        <dbReference type="ChEBI" id="CHEBI:30616"/>
    </ligand>
</feature>
<evidence type="ECO:0000256" key="8">
    <source>
        <dbReference type="PIRSR" id="PIRSR630616-3"/>
    </source>
</evidence>
<dbReference type="GO" id="GO:0004674">
    <property type="term" value="F:protein serine/threonine kinase activity"/>
    <property type="evidence" value="ECO:0007669"/>
    <property type="project" value="UniProtKB-KW"/>
</dbReference>
<dbReference type="OrthoDB" id="377346at2759"/>
<keyword evidence="3 7" id="KW-0547">Nucleotide-binding</keyword>
<dbReference type="eggNOG" id="KOG0580">
    <property type="taxonomic scope" value="Eukaryota"/>
</dbReference>
<evidence type="ECO:0000256" key="5">
    <source>
        <dbReference type="ARBA" id="ARBA00022840"/>
    </source>
</evidence>
<dbReference type="EMBL" id="AGSI01000001">
    <property type="protein sequence ID" value="EIE27425.1"/>
    <property type="molecule type" value="Genomic_DNA"/>
</dbReference>
<organism evidence="11 12">
    <name type="scientific">Coccomyxa subellipsoidea (strain C-169)</name>
    <name type="common">Green microalga</name>
    <dbReference type="NCBI Taxonomy" id="574566"/>
    <lineage>
        <taxon>Eukaryota</taxon>
        <taxon>Viridiplantae</taxon>
        <taxon>Chlorophyta</taxon>
        <taxon>core chlorophytes</taxon>
        <taxon>Trebouxiophyceae</taxon>
        <taxon>Trebouxiophyceae incertae sedis</taxon>
        <taxon>Coccomyxaceae</taxon>
        <taxon>Coccomyxa</taxon>
        <taxon>Coccomyxa subellipsoidea</taxon>
    </lineage>
</organism>
<feature type="region of interest" description="Disordered" evidence="9">
    <location>
        <begin position="306"/>
        <end position="333"/>
    </location>
</feature>
<evidence type="ECO:0000256" key="6">
    <source>
        <dbReference type="PIRSR" id="PIRSR630616-1"/>
    </source>
</evidence>
<dbReference type="SUPFAM" id="SSF56112">
    <property type="entry name" value="Protein kinase-like (PK-like)"/>
    <property type="match status" value="1"/>
</dbReference>
<evidence type="ECO:0000256" key="9">
    <source>
        <dbReference type="SAM" id="MobiDB-lite"/>
    </source>
</evidence>
<evidence type="ECO:0000256" key="7">
    <source>
        <dbReference type="PIRSR" id="PIRSR630616-2"/>
    </source>
</evidence>
<keyword evidence="5 7" id="KW-0067">ATP-binding</keyword>
<dbReference type="GeneID" id="17045440"/>
<evidence type="ECO:0000313" key="11">
    <source>
        <dbReference type="EMBL" id="EIE27425.1"/>
    </source>
</evidence>
<keyword evidence="4" id="KW-0418">Kinase</keyword>
<keyword evidence="12" id="KW-1185">Reference proteome</keyword>
<feature type="cross-link" description="Glycyl lysine isopeptide (Lys-Gly) (interchain with G-Cter in SUMO2)" evidence="8">
    <location>
        <position position="168"/>
    </location>
</feature>
<feature type="binding site" evidence="7">
    <location>
        <begin position="170"/>
        <end position="171"/>
    </location>
    <ligand>
        <name>ATP</name>
        <dbReference type="ChEBI" id="CHEBI:30616"/>
    </ligand>
</feature>
<keyword evidence="2" id="KW-0808">Transferase</keyword>
<proteinExistence type="predicted"/>
<dbReference type="Gene3D" id="1.10.510.10">
    <property type="entry name" value="Transferase(Phosphotransferase) domain 1"/>
    <property type="match status" value="1"/>
</dbReference>
<accession>I0Z9V6</accession>
<dbReference type="Proteomes" id="UP000007264">
    <property type="component" value="Unassembled WGS sequence"/>
</dbReference>
<feature type="compositionally biased region" description="Basic and acidic residues" evidence="9">
    <location>
        <begin position="323"/>
        <end position="332"/>
    </location>
</feature>